<proteinExistence type="predicted"/>
<dbReference type="AlphaFoldDB" id="N1QYB2"/>
<name>N1QYB2_AEGTA</name>
<accession>N1QYB2</accession>
<feature type="domain" description="Retrovirus-related Pol polyprotein from transposon TNT 1-94-like beta-barrel" evidence="1">
    <location>
        <begin position="26"/>
        <end position="103"/>
    </location>
</feature>
<organism evidence="2">
    <name type="scientific">Aegilops tauschii</name>
    <name type="common">Tausch's goatgrass</name>
    <name type="synonym">Aegilops squarrosa</name>
    <dbReference type="NCBI Taxonomy" id="37682"/>
    <lineage>
        <taxon>Eukaryota</taxon>
        <taxon>Viridiplantae</taxon>
        <taxon>Streptophyta</taxon>
        <taxon>Embryophyta</taxon>
        <taxon>Tracheophyta</taxon>
        <taxon>Spermatophyta</taxon>
        <taxon>Magnoliopsida</taxon>
        <taxon>Liliopsida</taxon>
        <taxon>Poales</taxon>
        <taxon>Poaceae</taxon>
        <taxon>BOP clade</taxon>
        <taxon>Pooideae</taxon>
        <taxon>Triticodae</taxon>
        <taxon>Triticeae</taxon>
        <taxon>Triticinae</taxon>
        <taxon>Aegilops</taxon>
    </lineage>
</organism>
<evidence type="ECO:0000313" key="2">
    <source>
        <dbReference type="EnsemblPlants" id="EMT15499"/>
    </source>
</evidence>
<dbReference type="Pfam" id="PF22936">
    <property type="entry name" value="Pol_BBD"/>
    <property type="match status" value="1"/>
</dbReference>
<dbReference type="EnsemblPlants" id="EMT15499">
    <property type="protein sequence ID" value="EMT15499"/>
    <property type="gene ID" value="F775_13915"/>
</dbReference>
<reference evidence="2" key="1">
    <citation type="submission" date="2015-06" db="UniProtKB">
        <authorList>
            <consortium name="EnsemblPlants"/>
        </authorList>
    </citation>
    <scope>IDENTIFICATION</scope>
</reference>
<dbReference type="InterPro" id="IPR054722">
    <property type="entry name" value="PolX-like_BBD"/>
</dbReference>
<evidence type="ECO:0000259" key="1">
    <source>
        <dbReference type="Pfam" id="PF22936"/>
    </source>
</evidence>
<protein>
    <recommendedName>
        <fullName evidence="1">Retrovirus-related Pol polyprotein from transposon TNT 1-94-like beta-barrel domain-containing protein</fullName>
    </recommendedName>
</protein>
<sequence>MNYRSDPISADKLSLLTPDEPPAQTWHVASAAPQHMTGYLNHLVDYTPAASGDQVIDTPSMGCMAVHGRGSVNTTNIILQDVLYIPGLDANLVSTGQLAELGYTIALGPYGCRIYKDDGGMNLVGKAHYGDGYLLELDFLRVASTN</sequence>